<keyword evidence="5" id="KW-0812">Transmembrane</keyword>
<evidence type="ECO:0000256" key="3">
    <source>
        <dbReference type="ARBA" id="ARBA00023136"/>
    </source>
</evidence>
<dbReference type="AlphaFoldDB" id="A0A8J7G5A3"/>
<reference evidence="6" key="1">
    <citation type="submission" date="2020-10" db="EMBL/GenBank/DDBJ databases">
        <authorList>
            <person name="Lu T."/>
            <person name="Wang Q."/>
            <person name="Han X."/>
        </authorList>
    </citation>
    <scope>NUCLEOTIDE SEQUENCE</scope>
    <source>
        <strain evidence="6">WQ 117</strain>
    </source>
</reference>
<gene>
    <name evidence="6" type="ORF">IM532_05455</name>
</gene>
<evidence type="ECO:0000256" key="2">
    <source>
        <dbReference type="ARBA" id="ARBA00022475"/>
    </source>
</evidence>
<dbReference type="Proteomes" id="UP000608754">
    <property type="component" value="Unassembled WGS sequence"/>
</dbReference>
<name>A0A8J7G5A3_9FLAO</name>
<keyword evidence="7" id="KW-1185">Reference proteome</keyword>
<dbReference type="PANTHER" id="PTHR47529">
    <property type="entry name" value="PEPTIDYL-PROLYL CIS-TRANS ISOMERASE D"/>
    <property type="match status" value="1"/>
</dbReference>
<proteinExistence type="predicted"/>
<keyword evidence="5" id="KW-1133">Transmembrane helix</keyword>
<dbReference type="InterPro" id="IPR052029">
    <property type="entry name" value="PpiD_chaperone"/>
</dbReference>
<organism evidence="6 7">
    <name type="scientific">Faecalibacter rhinopitheci</name>
    <dbReference type="NCBI Taxonomy" id="2779678"/>
    <lineage>
        <taxon>Bacteria</taxon>
        <taxon>Pseudomonadati</taxon>
        <taxon>Bacteroidota</taxon>
        <taxon>Flavobacteriia</taxon>
        <taxon>Flavobacteriales</taxon>
        <taxon>Weeksellaceae</taxon>
        <taxon>Faecalibacter</taxon>
    </lineage>
</organism>
<evidence type="ECO:0000313" key="6">
    <source>
        <dbReference type="EMBL" id="MBF0596897.1"/>
    </source>
</evidence>
<accession>A0A8J7G5A3</accession>
<evidence type="ECO:0000256" key="4">
    <source>
        <dbReference type="ARBA" id="ARBA00023186"/>
    </source>
</evidence>
<dbReference type="RefSeq" id="WP_194182445.1">
    <property type="nucleotide sequence ID" value="NZ_JADGIK010000003.1"/>
</dbReference>
<dbReference type="PANTHER" id="PTHR47529:SF1">
    <property type="entry name" value="PERIPLASMIC CHAPERONE PPID"/>
    <property type="match status" value="1"/>
</dbReference>
<comment type="caution">
    <text evidence="6">The sequence shown here is derived from an EMBL/GenBank/DDBJ whole genome shotgun (WGS) entry which is preliminary data.</text>
</comment>
<dbReference type="Gene3D" id="1.10.4030.10">
    <property type="entry name" value="Porin chaperone SurA, peptide-binding domain"/>
    <property type="match status" value="1"/>
</dbReference>
<dbReference type="GO" id="GO:0005886">
    <property type="term" value="C:plasma membrane"/>
    <property type="evidence" value="ECO:0007669"/>
    <property type="project" value="UniProtKB-SubCell"/>
</dbReference>
<dbReference type="EMBL" id="JADGIK010000003">
    <property type="protein sequence ID" value="MBF0596897.1"/>
    <property type="molecule type" value="Genomic_DNA"/>
</dbReference>
<keyword evidence="2" id="KW-1003">Cell membrane</keyword>
<feature type="transmembrane region" description="Helical" evidence="5">
    <location>
        <begin position="12"/>
        <end position="32"/>
    </location>
</feature>
<dbReference type="InterPro" id="IPR027304">
    <property type="entry name" value="Trigger_fact/SurA_dom_sf"/>
</dbReference>
<sequence>MAILGEIRKKTWLIFVVIGIAMLAFVAGDLFGENSKIKQLFTGDPNQVGSINGESISISEYYSQQEAVQNMLQQQGQNATGNQLAQQTWSSLVSQRILKQHAEKLGLKVSDDEFWGYVAQNFGMKSPAEAQQQINQLEEAAASDPNMMQNYKGWLQTAEQIKLEILSQKYLSYVMAGSAVTSKEADLQQTYNGSNATIDYAFVDYKTLAKKLNVKISDEEILAYENKFPKRFEAQGLVKIAYAYFPAKASTADDAVALANIKKYLGQQIRHDEVNNVTDTIEAFGSTKNDSIYVSLNSDQPFISNYFSKEELAKANLTPEILNFFNTAQVGQVGGPYKVGDSYQLYKLSKSKEQKDSVSSKTVYQIANIVKRIEPSKATTDKAFSDARTFVQNVTNKSLAEFKATAKKSNFVNGSSETIERFAPFIAQELPADQTDKILAWAFDKKVKAGTTNLFTSENGDYIVVFLTSRFDKGLANPSVVREFIEPILLQEKITKLVDEKIGTGGINAFMKEFGGTKATAMVNFSNSNIQEIGMEPRVVGAAFGVKPNTSSKAIAGNAGVFYITPKTQNIPTGQKGDMLLENLNRQIKGRISQTLLPSLIQAADIKDNRDRVIK</sequence>
<comment type="subcellular location">
    <subcellularLocation>
        <location evidence="1">Cell membrane</location>
    </subcellularLocation>
</comment>
<evidence type="ECO:0000313" key="7">
    <source>
        <dbReference type="Proteomes" id="UP000608754"/>
    </source>
</evidence>
<evidence type="ECO:0000256" key="1">
    <source>
        <dbReference type="ARBA" id="ARBA00004236"/>
    </source>
</evidence>
<protein>
    <submittedName>
        <fullName evidence="6">SurA N-terminal domain-containing protein</fullName>
    </submittedName>
</protein>
<dbReference type="SUPFAM" id="SSF109998">
    <property type="entry name" value="Triger factor/SurA peptide-binding domain-like"/>
    <property type="match status" value="1"/>
</dbReference>
<evidence type="ECO:0000256" key="5">
    <source>
        <dbReference type="SAM" id="Phobius"/>
    </source>
</evidence>
<dbReference type="Pfam" id="PF13623">
    <property type="entry name" value="SurA_N_2"/>
    <property type="match status" value="1"/>
</dbReference>
<keyword evidence="4" id="KW-0143">Chaperone</keyword>
<keyword evidence="3 5" id="KW-0472">Membrane</keyword>